<dbReference type="OrthoDB" id="4187532at2759"/>
<dbReference type="AlphaFoldDB" id="A0A9P9A4C9"/>
<dbReference type="RefSeq" id="XP_045965528.1">
    <property type="nucleotide sequence ID" value="XM_046101712.1"/>
</dbReference>
<keyword evidence="2" id="KW-1185">Reference proteome</keyword>
<accession>A0A9P9A4C9</accession>
<evidence type="ECO:0000313" key="2">
    <source>
        <dbReference type="Proteomes" id="UP000758603"/>
    </source>
</evidence>
<organism evidence="1 2">
    <name type="scientific">Truncatella angustata</name>
    <dbReference type="NCBI Taxonomy" id="152316"/>
    <lineage>
        <taxon>Eukaryota</taxon>
        <taxon>Fungi</taxon>
        <taxon>Dikarya</taxon>
        <taxon>Ascomycota</taxon>
        <taxon>Pezizomycotina</taxon>
        <taxon>Sordariomycetes</taxon>
        <taxon>Xylariomycetidae</taxon>
        <taxon>Amphisphaeriales</taxon>
        <taxon>Sporocadaceae</taxon>
        <taxon>Truncatella</taxon>
    </lineage>
</organism>
<name>A0A9P9A4C9_9PEZI</name>
<reference evidence="1" key="1">
    <citation type="journal article" date="2021" name="Nat. Commun.">
        <title>Genetic determinants of endophytism in the Arabidopsis root mycobiome.</title>
        <authorList>
            <person name="Mesny F."/>
            <person name="Miyauchi S."/>
            <person name="Thiergart T."/>
            <person name="Pickel B."/>
            <person name="Atanasova L."/>
            <person name="Karlsson M."/>
            <person name="Huettel B."/>
            <person name="Barry K.W."/>
            <person name="Haridas S."/>
            <person name="Chen C."/>
            <person name="Bauer D."/>
            <person name="Andreopoulos W."/>
            <person name="Pangilinan J."/>
            <person name="LaButti K."/>
            <person name="Riley R."/>
            <person name="Lipzen A."/>
            <person name="Clum A."/>
            <person name="Drula E."/>
            <person name="Henrissat B."/>
            <person name="Kohler A."/>
            <person name="Grigoriev I.V."/>
            <person name="Martin F.M."/>
            <person name="Hacquard S."/>
        </authorList>
    </citation>
    <scope>NUCLEOTIDE SEQUENCE</scope>
    <source>
        <strain evidence="1">MPI-SDFR-AT-0073</strain>
    </source>
</reference>
<dbReference type="Proteomes" id="UP000758603">
    <property type="component" value="Unassembled WGS sequence"/>
</dbReference>
<gene>
    <name evidence="1" type="ORF">BKA67DRAFT_551086</name>
</gene>
<dbReference type="EMBL" id="JAGPXC010000001">
    <property type="protein sequence ID" value="KAH6661397.1"/>
    <property type="molecule type" value="Genomic_DNA"/>
</dbReference>
<evidence type="ECO:0000313" key="1">
    <source>
        <dbReference type="EMBL" id="KAH6661397.1"/>
    </source>
</evidence>
<sequence length="143" mass="16559">MSDHLRVQLAKFKVEHLQHEDENRDVWGYKFAQARAAWLAGIRVPEPHFPIILASDSPISNPEKLQAIVDRHSVPKVTMATKVEMFSDDEVELADREKVQNCDVNYDHVRRIKTITEWENACVFCNGEKIFALLVRSLKKTKM</sequence>
<comment type="caution">
    <text evidence="1">The sequence shown here is derived from an EMBL/GenBank/DDBJ whole genome shotgun (WGS) entry which is preliminary data.</text>
</comment>
<proteinExistence type="predicted"/>
<protein>
    <submittedName>
        <fullName evidence="1">Uncharacterized protein</fullName>
    </submittedName>
</protein>
<dbReference type="GeneID" id="70130604"/>